<feature type="chain" id="PRO_5043921539" description="Glucuronosyltransferase" evidence="1">
    <location>
        <begin position="26"/>
        <end position="136"/>
    </location>
</feature>
<name>A0AAV5SY68_9BILA</name>
<gene>
    <name evidence="2" type="ORF">PENTCL1PPCAC_9887</name>
</gene>
<proteinExistence type="predicted"/>
<feature type="non-terminal residue" evidence="2">
    <location>
        <position position="1"/>
    </location>
</feature>
<comment type="caution">
    <text evidence="2">The sequence shown here is derived from an EMBL/GenBank/DDBJ whole genome shotgun (WGS) entry which is preliminary data.</text>
</comment>
<reference evidence="2" key="1">
    <citation type="submission" date="2023-10" db="EMBL/GenBank/DDBJ databases">
        <title>Genome assembly of Pristionchus species.</title>
        <authorList>
            <person name="Yoshida K."/>
            <person name="Sommer R.J."/>
        </authorList>
    </citation>
    <scope>NUCLEOTIDE SEQUENCE</scope>
    <source>
        <strain evidence="2">RS0144</strain>
    </source>
</reference>
<protein>
    <recommendedName>
        <fullName evidence="4">Glucuronosyltransferase</fullName>
    </recommendedName>
</protein>
<organism evidence="2 3">
    <name type="scientific">Pristionchus entomophagus</name>
    <dbReference type="NCBI Taxonomy" id="358040"/>
    <lineage>
        <taxon>Eukaryota</taxon>
        <taxon>Metazoa</taxon>
        <taxon>Ecdysozoa</taxon>
        <taxon>Nematoda</taxon>
        <taxon>Chromadorea</taxon>
        <taxon>Rhabditida</taxon>
        <taxon>Rhabditina</taxon>
        <taxon>Diplogasteromorpha</taxon>
        <taxon>Diplogasteroidea</taxon>
        <taxon>Neodiplogasteridae</taxon>
        <taxon>Pristionchus</taxon>
    </lineage>
</organism>
<evidence type="ECO:0000313" key="3">
    <source>
        <dbReference type="Proteomes" id="UP001432027"/>
    </source>
</evidence>
<accession>A0AAV5SY68</accession>
<dbReference type="AlphaFoldDB" id="A0AAV5SY68"/>
<feature type="signal peptide" evidence="1">
    <location>
        <begin position="1"/>
        <end position="25"/>
    </location>
</feature>
<evidence type="ECO:0008006" key="4">
    <source>
        <dbReference type="Google" id="ProtNLM"/>
    </source>
</evidence>
<keyword evidence="3" id="KW-1185">Reference proteome</keyword>
<dbReference type="EMBL" id="BTSX01000003">
    <property type="protein sequence ID" value="GMS87712.1"/>
    <property type="molecule type" value="Genomic_DNA"/>
</dbReference>
<evidence type="ECO:0000256" key="1">
    <source>
        <dbReference type="SAM" id="SignalP"/>
    </source>
</evidence>
<dbReference type="Proteomes" id="UP001432027">
    <property type="component" value="Unassembled WGS sequence"/>
</dbReference>
<evidence type="ECO:0000313" key="2">
    <source>
        <dbReference type="EMBL" id="GMS87712.1"/>
    </source>
</evidence>
<keyword evidence="1" id="KW-0732">Signal</keyword>
<sequence length="136" mass="15929">SSHRRYSESMQLFLILSLVTTCIDCWPRTVMEIRRFVEIWPAATHVAYDMNPLGIPPLEQQRALERIFESFKRDVFEHFDEDMLKLKNDGPICYHVWGPIMQYAHDGFIKLKSEEAKKSVLGVLSVGGRRGRFREN</sequence>